<name>K5X7M2_PHACS</name>
<reference evidence="2 3" key="1">
    <citation type="journal article" date="2012" name="BMC Genomics">
        <title>Comparative genomics of the white-rot fungi, Phanerochaete carnosa and P. chrysosporium, to elucidate the genetic basis of the distinct wood types they colonize.</title>
        <authorList>
            <person name="Suzuki H."/>
            <person name="MacDonald J."/>
            <person name="Syed K."/>
            <person name="Salamov A."/>
            <person name="Hori C."/>
            <person name="Aerts A."/>
            <person name="Henrissat B."/>
            <person name="Wiebenga A."/>
            <person name="vanKuyk P.A."/>
            <person name="Barry K."/>
            <person name="Lindquist E."/>
            <person name="LaButti K."/>
            <person name="Lapidus A."/>
            <person name="Lucas S."/>
            <person name="Coutinho P."/>
            <person name="Gong Y."/>
            <person name="Samejima M."/>
            <person name="Mahadevan R."/>
            <person name="Abou-Zaid M."/>
            <person name="de Vries R.P."/>
            <person name="Igarashi K."/>
            <person name="Yadav J.S."/>
            <person name="Grigoriev I.V."/>
            <person name="Master E.R."/>
        </authorList>
    </citation>
    <scope>NUCLEOTIDE SEQUENCE [LARGE SCALE GENOMIC DNA]</scope>
    <source>
        <strain evidence="2 3">HHB-10118-sp</strain>
    </source>
</reference>
<organism evidence="2 3">
    <name type="scientific">Phanerochaete carnosa (strain HHB-10118-sp)</name>
    <name type="common">White-rot fungus</name>
    <name type="synonym">Peniophora carnosa</name>
    <dbReference type="NCBI Taxonomy" id="650164"/>
    <lineage>
        <taxon>Eukaryota</taxon>
        <taxon>Fungi</taxon>
        <taxon>Dikarya</taxon>
        <taxon>Basidiomycota</taxon>
        <taxon>Agaricomycotina</taxon>
        <taxon>Agaricomycetes</taxon>
        <taxon>Polyporales</taxon>
        <taxon>Phanerochaetaceae</taxon>
        <taxon>Phanerochaete</taxon>
    </lineage>
</organism>
<dbReference type="RefSeq" id="XP_007391424.1">
    <property type="nucleotide sequence ID" value="XM_007391362.1"/>
</dbReference>
<dbReference type="GeneID" id="18914489"/>
<evidence type="ECO:0000313" key="3">
    <source>
        <dbReference type="Proteomes" id="UP000008370"/>
    </source>
</evidence>
<evidence type="ECO:0000256" key="1">
    <source>
        <dbReference type="SAM" id="MobiDB-lite"/>
    </source>
</evidence>
<gene>
    <name evidence="2" type="ORF">PHACADRAFT_248927</name>
</gene>
<dbReference type="AlphaFoldDB" id="K5X7M2"/>
<feature type="compositionally biased region" description="Basic and acidic residues" evidence="1">
    <location>
        <begin position="68"/>
        <end position="79"/>
    </location>
</feature>
<keyword evidence="3" id="KW-1185">Reference proteome</keyword>
<evidence type="ECO:0000313" key="2">
    <source>
        <dbReference type="EMBL" id="EKM58832.1"/>
    </source>
</evidence>
<accession>K5X7M2</accession>
<sequence length="79" mass="8648">MPALQVSRASRIRCAQCAAGPEGEEDYDDRDVGGSKKRYGWNNAAQSGHTIPGGENGWRNPAGRGKGRNADKFRRLSRM</sequence>
<dbReference type="HOGENOM" id="CLU_2606787_0_0_1"/>
<proteinExistence type="predicted"/>
<feature type="region of interest" description="Disordered" evidence="1">
    <location>
        <begin position="45"/>
        <end position="79"/>
    </location>
</feature>
<dbReference type="Proteomes" id="UP000008370">
    <property type="component" value="Unassembled WGS sequence"/>
</dbReference>
<protein>
    <submittedName>
        <fullName evidence="2">Uncharacterized protein</fullName>
    </submittedName>
</protein>
<dbReference type="EMBL" id="JH930469">
    <property type="protein sequence ID" value="EKM58832.1"/>
    <property type="molecule type" value="Genomic_DNA"/>
</dbReference>
<dbReference type="KEGG" id="pco:PHACADRAFT_248927"/>
<dbReference type="InParanoid" id="K5X7M2"/>